<organism evidence="1 2">
    <name type="scientific">Ensete ventricosum</name>
    <name type="common">Abyssinian banana</name>
    <name type="synonym">Musa ensete</name>
    <dbReference type="NCBI Taxonomy" id="4639"/>
    <lineage>
        <taxon>Eukaryota</taxon>
        <taxon>Viridiplantae</taxon>
        <taxon>Streptophyta</taxon>
        <taxon>Embryophyta</taxon>
        <taxon>Tracheophyta</taxon>
        <taxon>Spermatophyta</taxon>
        <taxon>Magnoliopsida</taxon>
        <taxon>Liliopsida</taxon>
        <taxon>Zingiberales</taxon>
        <taxon>Musaceae</taxon>
        <taxon>Ensete</taxon>
    </lineage>
</organism>
<evidence type="ECO:0000313" key="2">
    <source>
        <dbReference type="Proteomes" id="UP001222027"/>
    </source>
</evidence>
<dbReference type="EMBL" id="JAQQAF010000008">
    <property type="protein sequence ID" value="KAJ8467146.1"/>
    <property type="molecule type" value="Genomic_DNA"/>
</dbReference>
<proteinExistence type="predicted"/>
<dbReference type="Proteomes" id="UP001222027">
    <property type="component" value="Unassembled WGS sequence"/>
</dbReference>
<keyword evidence="2" id="KW-1185">Reference proteome</keyword>
<gene>
    <name evidence="1" type="ORF">OPV22_029698</name>
</gene>
<evidence type="ECO:0000313" key="1">
    <source>
        <dbReference type="EMBL" id="KAJ8467146.1"/>
    </source>
</evidence>
<protein>
    <submittedName>
        <fullName evidence="1">Uncharacterized protein</fullName>
    </submittedName>
</protein>
<reference evidence="1 2" key="1">
    <citation type="submission" date="2022-12" db="EMBL/GenBank/DDBJ databases">
        <title>Chromosome-scale assembly of the Ensete ventricosum genome.</title>
        <authorList>
            <person name="Dussert Y."/>
            <person name="Stocks J."/>
            <person name="Wendawek A."/>
            <person name="Woldeyes F."/>
            <person name="Nichols R.A."/>
            <person name="Borrell J.S."/>
        </authorList>
    </citation>
    <scope>NUCLEOTIDE SEQUENCE [LARGE SCALE GENOMIC DNA]</scope>
    <source>
        <strain evidence="2">cv. Maze</strain>
        <tissue evidence="1">Seeds</tissue>
    </source>
</reference>
<comment type="caution">
    <text evidence="1">The sequence shown here is derived from an EMBL/GenBank/DDBJ whole genome shotgun (WGS) entry which is preliminary data.</text>
</comment>
<dbReference type="AlphaFoldDB" id="A0AAV8P6C4"/>
<accession>A0AAV8P6C4</accession>
<sequence>MVHRCLFLSGLVCSNKPLGFYWTIDHSRCQKVRVEFVRSLPPSSLSHDHASTDDELRDALGLHSLFHVSDVYTEDMCHIGRGLGLAVKQHSEQGINMENRSSLELEPPGFESEGEELSHWRSCNNKKIPHVRLL</sequence>
<name>A0AAV8P6C4_ENSVE</name>